<dbReference type="Pfam" id="PF18939">
    <property type="entry name" value="DUF5686"/>
    <property type="match status" value="1"/>
</dbReference>
<keyword evidence="2" id="KW-0378">Hydrolase</keyword>
<dbReference type="SUPFAM" id="SSF49464">
    <property type="entry name" value="Carboxypeptidase regulatory domain-like"/>
    <property type="match status" value="1"/>
</dbReference>
<dbReference type="OrthoDB" id="983143at2"/>
<feature type="chain" id="PRO_5018062985" evidence="1">
    <location>
        <begin position="21"/>
        <end position="851"/>
    </location>
</feature>
<dbReference type="InterPro" id="IPR008969">
    <property type="entry name" value="CarboxyPept-like_regulatory"/>
</dbReference>
<proteinExistence type="predicted"/>
<evidence type="ECO:0000256" key="1">
    <source>
        <dbReference type="SAM" id="SignalP"/>
    </source>
</evidence>
<dbReference type="Pfam" id="PF13715">
    <property type="entry name" value="CarbopepD_reg_2"/>
    <property type="match status" value="1"/>
</dbReference>
<comment type="caution">
    <text evidence="2">The sequence shown here is derived from an EMBL/GenBank/DDBJ whole genome shotgun (WGS) entry which is preliminary data.</text>
</comment>
<sequence length="851" mass="97460">MSNKGLFTAFLTILSIVSFAQVKIQGKVFDAVSGKPISYADIRLPELKVGTTTNSDGSFYIESATSTNKLSITKSGYVNYDYEIVDLIDFSFIAELDPKPEDNSKDFIDDSGDGISLQGATVTGKKKQRLKKKENPAYAILKEVWARRKSNGLKMVPQYSYNEYEKLQFDISNIDSAFMKKKIFKGFEFVFEKIDTSSINGKTYLPAFLNESIYKIEGINKPKTQERRELKANKTSGFENNEVVAATVKNLFKDINIYDNRLNFLNIKFVSPIATDGFAVYDYELKDTIDIDGIETYRIKYFPRREGELTFKGDMYISKDSYAVKSIDLETTKDMNVNFVRNIFMQLDYDVANDSVFYPKKEYAMLDMTILSKKESSKGLFAHKTVNYYNYDFDSRQPDVYYSERIDPAMSSVNVQSKEYWAENRPEALTKDQEGIYETLDQLNEVPKFNRFVKTIEVLGSGYYRVGNIDIGNLYSSFGYNKIEGLRLRAGARTYFSQNDMWRAQGFLAYGFDDDKFKYGADVRYMFNKFNRFQIGAGTKRDVEQMAAQLTSSDGIMTRSFASSSIINQGDNFFLSSNNLTNVYTSIEPWKNVIFRLDGNYQRIKPASREHFSIAYDKNGVVQENLTNSSVSFSVIAKPGAKYSQYGIDRVEMSTLAPTLMLRYTKGLKGVIDSDFEYDKVQFLYTQPILVGSLGRSLMTVEAGKTFQGVPLSLLSAIPGNESYGQVYGTFSQLDYYEFVTDEYVTMNWEHHFNGWILNKIPLIKELKLREVGFLRAAYGDISDKSKAINRSTINYTAPNQQIYYEYGFGIENIGWGNIRPIRIDFNWRGNYNNLPDVRKFGVTLGLQWDF</sequence>
<keyword evidence="1" id="KW-0732">Signal</keyword>
<keyword evidence="2" id="KW-0121">Carboxypeptidase</keyword>
<evidence type="ECO:0000313" key="2">
    <source>
        <dbReference type="EMBL" id="RLZ06467.1"/>
    </source>
</evidence>
<dbReference type="Gene3D" id="2.60.40.1120">
    <property type="entry name" value="Carboxypeptidase-like, regulatory domain"/>
    <property type="match status" value="1"/>
</dbReference>
<keyword evidence="2" id="KW-0645">Protease</keyword>
<dbReference type="EMBL" id="RDOJ01000027">
    <property type="protein sequence ID" value="RLZ06467.1"/>
    <property type="molecule type" value="Genomic_DNA"/>
</dbReference>
<reference evidence="2 3" key="1">
    <citation type="submission" date="2018-10" db="EMBL/GenBank/DDBJ databases">
        <authorList>
            <person name="Chen X."/>
        </authorList>
    </citation>
    <scope>NUCLEOTIDE SEQUENCE [LARGE SCALE GENOMIC DNA]</scope>
    <source>
        <strain evidence="2 3">YIM 102668</strain>
    </source>
</reference>
<accession>A0A3L9LZY5</accession>
<dbReference type="Proteomes" id="UP000275348">
    <property type="component" value="Unassembled WGS sequence"/>
</dbReference>
<dbReference type="AlphaFoldDB" id="A0A3L9LZY5"/>
<dbReference type="GO" id="GO:0004180">
    <property type="term" value="F:carboxypeptidase activity"/>
    <property type="evidence" value="ECO:0007669"/>
    <property type="project" value="UniProtKB-KW"/>
</dbReference>
<gene>
    <name evidence="2" type="ORF">EAH69_13365</name>
</gene>
<dbReference type="InterPro" id="IPR043741">
    <property type="entry name" value="DUF5686"/>
</dbReference>
<protein>
    <submittedName>
        <fullName evidence="2">Carboxypeptidase-like regulatory domain-containing protein</fullName>
    </submittedName>
</protein>
<evidence type="ECO:0000313" key="3">
    <source>
        <dbReference type="Proteomes" id="UP000275348"/>
    </source>
</evidence>
<name>A0A3L9LZY5_9FLAO</name>
<organism evidence="2 3">
    <name type="scientific">Faecalibacter macacae</name>
    <dbReference type="NCBI Taxonomy" id="1859289"/>
    <lineage>
        <taxon>Bacteria</taxon>
        <taxon>Pseudomonadati</taxon>
        <taxon>Bacteroidota</taxon>
        <taxon>Flavobacteriia</taxon>
        <taxon>Flavobacteriales</taxon>
        <taxon>Weeksellaceae</taxon>
        <taxon>Faecalibacter</taxon>
    </lineage>
</organism>
<dbReference type="RefSeq" id="WP_121935718.1">
    <property type="nucleotide sequence ID" value="NZ_RDOJ01000027.1"/>
</dbReference>
<feature type="signal peptide" evidence="1">
    <location>
        <begin position="1"/>
        <end position="20"/>
    </location>
</feature>
<keyword evidence="3" id="KW-1185">Reference proteome</keyword>